<dbReference type="InterPro" id="IPR037401">
    <property type="entry name" value="SnoaL-like"/>
</dbReference>
<sequence length="149" mass="16845">MPSTEAKSFSPGEVREAYENFVRVGDSGDWNAWADLHTVDGLWVEHHLGTFRGREEIREAIVSVMAQAPLTMEFPIEWVMIDGNRVVYYPWQVLPHPTGGEPFRFSCITILEYAGDGQFSYQEDVYNPKEGEQVFGDWIAAGGKLPGME</sequence>
<dbReference type="EMBL" id="CAEMXZ010000006">
    <property type="protein sequence ID" value="CAB4322507.1"/>
    <property type="molecule type" value="Genomic_DNA"/>
</dbReference>
<evidence type="ECO:0000259" key="1">
    <source>
        <dbReference type="Pfam" id="PF12680"/>
    </source>
</evidence>
<feature type="domain" description="SnoaL-like" evidence="1">
    <location>
        <begin position="19"/>
        <end position="118"/>
    </location>
</feature>
<dbReference type="InterPro" id="IPR032710">
    <property type="entry name" value="NTF2-like_dom_sf"/>
</dbReference>
<proteinExistence type="predicted"/>
<dbReference type="SUPFAM" id="SSF54427">
    <property type="entry name" value="NTF2-like"/>
    <property type="match status" value="1"/>
</dbReference>
<accession>A0A6J7IFZ2</accession>
<dbReference type="Gene3D" id="3.10.450.50">
    <property type="match status" value="1"/>
</dbReference>
<evidence type="ECO:0000313" key="2">
    <source>
        <dbReference type="EMBL" id="CAB4322507.1"/>
    </source>
</evidence>
<evidence type="ECO:0000313" key="3">
    <source>
        <dbReference type="EMBL" id="CAB4930143.1"/>
    </source>
</evidence>
<organism evidence="3">
    <name type="scientific">freshwater metagenome</name>
    <dbReference type="NCBI Taxonomy" id="449393"/>
    <lineage>
        <taxon>unclassified sequences</taxon>
        <taxon>metagenomes</taxon>
        <taxon>ecological metagenomes</taxon>
    </lineage>
</organism>
<dbReference type="AlphaFoldDB" id="A0A6J7IFZ2"/>
<name>A0A6J7IFZ2_9ZZZZ</name>
<dbReference type="Pfam" id="PF12680">
    <property type="entry name" value="SnoaL_2"/>
    <property type="match status" value="1"/>
</dbReference>
<dbReference type="EMBL" id="CAFBNC010000020">
    <property type="protein sequence ID" value="CAB4930143.1"/>
    <property type="molecule type" value="Genomic_DNA"/>
</dbReference>
<gene>
    <name evidence="2" type="ORF">UFOPK1392_00242</name>
    <name evidence="3" type="ORF">UFOPK3733_00618</name>
</gene>
<protein>
    <submittedName>
        <fullName evidence="3">Unannotated protein</fullName>
    </submittedName>
</protein>
<reference evidence="3" key="1">
    <citation type="submission" date="2020-05" db="EMBL/GenBank/DDBJ databases">
        <authorList>
            <person name="Chiriac C."/>
            <person name="Salcher M."/>
            <person name="Ghai R."/>
            <person name="Kavagutti S V."/>
        </authorList>
    </citation>
    <scope>NUCLEOTIDE SEQUENCE</scope>
</reference>